<sequence length="312" mass="35594">MEVNIKAQSCIELLENFEKTQLMAKGEKIKFANVEGRDVYNITAPFDVDGKKVIAARVEKRDSEFSQVMFFVNDGETWIPMKGTPVFDLQDPFVTKINDEIIFGGVDVFQNENAPHQLLWRTFFYRGKSIYDLKFFAKGPLGMKDIRLVELADKKIGIFTRPQGKIGGRGKIGFTVINTLEELNEEVIERAPLIENQFIDEEWGGVNELHLLKNGKIGVLGHIARFDDEGNRHYYPMVFMFDPVTKKASPLKIIAARKNFEEGEFKRSDLKNVVFSGGLIRREDGYAELYVGVSDAEAHKIVIPDPFIQYEN</sequence>
<reference evidence="1 2" key="1">
    <citation type="submission" date="2016-02" db="EMBL/GenBank/DDBJ databases">
        <title>Comparison of Clostridium stercorarium subspecies using comparative genomics and transcriptomics.</title>
        <authorList>
            <person name="Schellenberg J."/>
            <person name="Thallinger G."/>
            <person name="Levin D.B."/>
            <person name="Zhang X."/>
            <person name="Alvare G."/>
            <person name="Fristensky B."/>
            <person name="Sparling R."/>
        </authorList>
    </citation>
    <scope>NUCLEOTIDE SEQUENCE [LARGE SCALE GENOMIC DNA]</scope>
    <source>
        <strain evidence="1 2">DSM 2910</strain>
    </source>
</reference>
<dbReference type="AlphaFoldDB" id="A0A1B1Y9V7"/>
<dbReference type="PANTHER" id="PTHR37036:SF2">
    <property type="entry name" value="DUF1861 FAMILY PROTEIN"/>
    <property type="match status" value="1"/>
</dbReference>
<dbReference type="Gene3D" id="2.115.10.20">
    <property type="entry name" value="Glycosyl hydrolase domain, family 43"/>
    <property type="match status" value="1"/>
</dbReference>
<gene>
    <name evidence="1" type="ORF">CSTERTH_00175</name>
</gene>
<name>A0A1B1Y9V7_THEST</name>
<evidence type="ECO:0008006" key="3">
    <source>
        <dbReference type="Google" id="ProtNLM"/>
    </source>
</evidence>
<dbReference type="Pfam" id="PF08950">
    <property type="entry name" value="DUF1861"/>
    <property type="match status" value="1"/>
</dbReference>
<evidence type="ECO:0000313" key="1">
    <source>
        <dbReference type="EMBL" id="ANW97560.1"/>
    </source>
</evidence>
<dbReference type="InterPro" id="IPR023296">
    <property type="entry name" value="Glyco_hydro_beta-prop_sf"/>
</dbReference>
<dbReference type="SUPFAM" id="SSF75005">
    <property type="entry name" value="Arabinanase/levansucrase/invertase"/>
    <property type="match status" value="1"/>
</dbReference>
<accession>A0A1B1Y9V7</accession>
<dbReference type="Proteomes" id="UP000092971">
    <property type="component" value="Chromosome"/>
</dbReference>
<dbReference type="RefSeq" id="WP_015357767.1">
    <property type="nucleotide sequence ID" value="NZ_CP014672.1"/>
</dbReference>
<dbReference type="PANTHER" id="PTHR37036">
    <property type="match status" value="1"/>
</dbReference>
<evidence type="ECO:0000313" key="2">
    <source>
        <dbReference type="Proteomes" id="UP000092971"/>
    </source>
</evidence>
<protein>
    <recommendedName>
        <fullName evidence="3">DUF1861 family protein</fullName>
    </recommendedName>
</protein>
<dbReference type="InterPro" id="IPR015045">
    <property type="entry name" value="MPT-1-like_LmxM"/>
</dbReference>
<dbReference type="EMBL" id="CP014672">
    <property type="protein sequence ID" value="ANW97560.1"/>
    <property type="molecule type" value="Genomic_DNA"/>
</dbReference>
<dbReference type="OrthoDB" id="7544904at2"/>
<proteinExistence type="predicted"/>
<organism evidence="1 2">
    <name type="scientific">Thermoclostridium stercorarium subsp. thermolacticum DSM 2910</name>
    <dbReference type="NCBI Taxonomy" id="1121336"/>
    <lineage>
        <taxon>Bacteria</taxon>
        <taxon>Bacillati</taxon>
        <taxon>Bacillota</taxon>
        <taxon>Clostridia</taxon>
        <taxon>Eubacteriales</taxon>
        <taxon>Oscillospiraceae</taxon>
        <taxon>Thermoclostridium</taxon>
    </lineage>
</organism>